<keyword evidence="9" id="KW-1185">Reference proteome</keyword>
<keyword evidence="7" id="KW-0614">Plasmid</keyword>
<evidence type="ECO:0000256" key="1">
    <source>
        <dbReference type="ARBA" id="ARBA00009437"/>
    </source>
</evidence>
<dbReference type="PRINTS" id="PR00039">
    <property type="entry name" value="HTHLYSR"/>
</dbReference>
<evidence type="ECO:0000259" key="6">
    <source>
        <dbReference type="PROSITE" id="PS50931"/>
    </source>
</evidence>
<sequence length="440" mass="46885">MDTTALAVTYQVLALGGVRAAARALKRSPGSIAAAVSRLEGQIAVPLTQKAGNGLSLTLEARRLTPDFEMANTLIGEMAALVMLGPSALPQMPGIGKTDTKPNDVTKAKSADRSAAKGKTAPKTTGRTESFDALPPTISMVALARFILVVRTGSIRRAAREIGIGQPQLTRQMSHLESQIGQALLVRSCDGVLTSAVGSRFLAIAEQLDEVWLRLSNTANDRFRRMAATSRLGSVTPLGYESETARLLATLVASWLREHPQRPLFVSTTTAEELLAGLKSGLFDVAVLDTDTKPSDLGGQTISRSSLVLAGSSALIGMPDHDVARVLTSFPIAVPSLRTGLRHKIANAIADVIPEESQHKINMIEVDSIPVIVNLILQHEFITILPEFAVHNIGAPLVYTRMPVNHDLSLSLVWPNNAAAKTLAMSVLEILGFPRPASLS</sequence>
<dbReference type="Proteomes" id="UP000233458">
    <property type="component" value="Plasmid pCSC3H3"/>
</dbReference>
<evidence type="ECO:0000256" key="2">
    <source>
        <dbReference type="ARBA" id="ARBA00023015"/>
    </source>
</evidence>
<name>A0A2N3KEN7_9PROT</name>
<reference evidence="7 9" key="2">
    <citation type="submission" date="2017-10" db="EMBL/GenBank/DDBJ databases">
        <title>Biodiversity and function of Thalassospira species in the particle-attached aromatic-hydrocarbon-degrading consortia from the surface seawater of the China South Sea.</title>
        <authorList>
            <person name="Dong C."/>
            <person name="Liu R."/>
            <person name="Shao Z."/>
        </authorList>
    </citation>
    <scope>NUCLEOTIDE SEQUENCE [LARGE SCALE GENOMIC DNA]</scope>
    <source>
        <strain evidence="7 9">CSC3H3</strain>
        <plasmid evidence="7">pCSC3H3</plasmid>
        <plasmid evidence="9">pcsc3h3</plasmid>
    </source>
</reference>
<dbReference type="InterPro" id="IPR005119">
    <property type="entry name" value="LysR_subst-bd"/>
</dbReference>
<dbReference type="GO" id="GO:0003700">
    <property type="term" value="F:DNA-binding transcription factor activity"/>
    <property type="evidence" value="ECO:0007669"/>
    <property type="project" value="InterPro"/>
</dbReference>
<accession>A0A2N3KEN7</accession>
<evidence type="ECO:0000313" key="7">
    <source>
        <dbReference type="EMBL" id="AUG55365.1"/>
    </source>
</evidence>
<dbReference type="PROSITE" id="PS50931">
    <property type="entry name" value="HTH_LYSR"/>
    <property type="match status" value="2"/>
</dbReference>
<evidence type="ECO:0000256" key="5">
    <source>
        <dbReference type="SAM" id="MobiDB-lite"/>
    </source>
</evidence>
<evidence type="ECO:0000256" key="4">
    <source>
        <dbReference type="ARBA" id="ARBA00023163"/>
    </source>
</evidence>
<organism evidence="8 10">
    <name type="scientific">Thalassospira marina</name>
    <dbReference type="NCBI Taxonomy" id="2048283"/>
    <lineage>
        <taxon>Bacteria</taxon>
        <taxon>Pseudomonadati</taxon>
        <taxon>Pseudomonadota</taxon>
        <taxon>Alphaproteobacteria</taxon>
        <taxon>Rhodospirillales</taxon>
        <taxon>Thalassospiraceae</taxon>
        <taxon>Thalassospira</taxon>
    </lineage>
</organism>
<dbReference type="AlphaFoldDB" id="A0A2N3KEN7"/>
<dbReference type="InterPro" id="IPR036388">
    <property type="entry name" value="WH-like_DNA-bd_sf"/>
</dbReference>
<dbReference type="PANTHER" id="PTHR30126:SF39">
    <property type="entry name" value="HTH-TYPE TRANSCRIPTIONAL REGULATOR CYSL"/>
    <property type="match status" value="1"/>
</dbReference>
<dbReference type="KEGG" id="thac:CSC3H3_21035"/>
<dbReference type="SUPFAM" id="SSF46785">
    <property type="entry name" value="Winged helix' DNA-binding domain"/>
    <property type="match status" value="2"/>
</dbReference>
<keyword evidence="2" id="KW-0805">Transcription regulation</keyword>
<feature type="domain" description="HTH lysR-type" evidence="6">
    <location>
        <begin position="1"/>
        <end position="58"/>
    </location>
</feature>
<dbReference type="Gene3D" id="1.10.10.10">
    <property type="entry name" value="Winged helix-like DNA-binding domain superfamily/Winged helix DNA-binding domain"/>
    <property type="match status" value="2"/>
</dbReference>
<dbReference type="SUPFAM" id="SSF53850">
    <property type="entry name" value="Periplasmic binding protein-like II"/>
    <property type="match status" value="1"/>
</dbReference>
<dbReference type="Gene3D" id="3.40.190.10">
    <property type="entry name" value="Periplasmic binding protein-like II"/>
    <property type="match status" value="2"/>
</dbReference>
<keyword evidence="4" id="KW-0804">Transcription</keyword>
<geneLocation type="plasmid" evidence="7">
    <name>pCSC3H3</name>
</geneLocation>
<dbReference type="Pfam" id="PF03466">
    <property type="entry name" value="LysR_substrate"/>
    <property type="match status" value="1"/>
</dbReference>
<geneLocation type="plasmid" evidence="9">
    <name>pcsc3h3</name>
</geneLocation>
<evidence type="ECO:0000313" key="8">
    <source>
        <dbReference type="EMBL" id="PKR49018.1"/>
    </source>
</evidence>
<feature type="domain" description="HTH lysR-type" evidence="6">
    <location>
        <begin position="146"/>
        <end position="194"/>
    </location>
</feature>
<gene>
    <name evidence="8" type="ORF">COO20_22925</name>
    <name evidence="7" type="ORF">CSC3H3_21035</name>
</gene>
<dbReference type="Pfam" id="PF00126">
    <property type="entry name" value="HTH_1"/>
    <property type="match status" value="2"/>
</dbReference>
<keyword evidence="3" id="KW-0238">DNA-binding</keyword>
<dbReference type="PANTHER" id="PTHR30126">
    <property type="entry name" value="HTH-TYPE TRANSCRIPTIONAL REGULATOR"/>
    <property type="match status" value="1"/>
</dbReference>
<feature type="region of interest" description="Disordered" evidence="5">
    <location>
        <begin position="93"/>
        <end position="130"/>
    </location>
</feature>
<feature type="compositionally biased region" description="Basic and acidic residues" evidence="5">
    <location>
        <begin position="98"/>
        <end position="115"/>
    </location>
</feature>
<protein>
    <recommendedName>
        <fullName evidence="6">HTH lysR-type domain-containing protein</fullName>
    </recommendedName>
</protein>
<reference evidence="8 10" key="1">
    <citation type="submission" date="2017-09" db="EMBL/GenBank/DDBJ databases">
        <title>Biodiversity and function of Thalassospira species in the particle-attached aromatic-hydrocarbon-degrading consortia from the surface seawater of the South China Sea.</title>
        <authorList>
            <person name="Dong C."/>
            <person name="Liu R."/>
            <person name="Shao Z."/>
        </authorList>
    </citation>
    <scope>NUCLEOTIDE SEQUENCE [LARGE SCALE GENOMIC DNA]</scope>
    <source>
        <strain evidence="8 10">CSC1P2</strain>
    </source>
</reference>
<dbReference type="InterPro" id="IPR000847">
    <property type="entry name" value="LysR_HTH_N"/>
</dbReference>
<dbReference type="InterPro" id="IPR036390">
    <property type="entry name" value="WH_DNA-bd_sf"/>
</dbReference>
<dbReference type="EMBL" id="CP024200">
    <property type="protein sequence ID" value="AUG55365.1"/>
    <property type="molecule type" value="Genomic_DNA"/>
</dbReference>
<dbReference type="CDD" id="cd05466">
    <property type="entry name" value="PBP2_LTTR_substrate"/>
    <property type="match status" value="1"/>
</dbReference>
<dbReference type="GO" id="GO:0000976">
    <property type="term" value="F:transcription cis-regulatory region binding"/>
    <property type="evidence" value="ECO:0007669"/>
    <property type="project" value="TreeGrafter"/>
</dbReference>
<dbReference type="Proteomes" id="UP000233597">
    <property type="component" value="Unassembled WGS sequence"/>
</dbReference>
<evidence type="ECO:0000256" key="3">
    <source>
        <dbReference type="ARBA" id="ARBA00023125"/>
    </source>
</evidence>
<dbReference type="EMBL" id="NWTK01000020">
    <property type="protein sequence ID" value="PKR49018.1"/>
    <property type="molecule type" value="Genomic_DNA"/>
</dbReference>
<comment type="similarity">
    <text evidence="1">Belongs to the LysR transcriptional regulatory family.</text>
</comment>
<dbReference type="RefSeq" id="WP_101270814.1">
    <property type="nucleotide sequence ID" value="NZ_CP024200.1"/>
</dbReference>
<evidence type="ECO:0000313" key="10">
    <source>
        <dbReference type="Proteomes" id="UP000233597"/>
    </source>
</evidence>
<dbReference type="OrthoDB" id="7781876at2"/>
<evidence type="ECO:0000313" key="9">
    <source>
        <dbReference type="Proteomes" id="UP000233458"/>
    </source>
</evidence>
<proteinExistence type="inferred from homology"/>